<comment type="similarity">
    <text evidence="1">Belongs to the prokaryotic/mitochondrial release factor family.</text>
</comment>
<evidence type="ECO:0000259" key="7">
    <source>
        <dbReference type="PROSITE" id="PS00745"/>
    </source>
</evidence>
<dbReference type="GO" id="GO:0003676">
    <property type="term" value="F:nucleic acid binding"/>
    <property type="evidence" value="ECO:0007669"/>
    <property type="project" value="InterPro"/>
</dbReference>
<dbReference type="PROSITE" id="PS00745">
    <property type="entry name" value="RF_PROK_I"/>
    <property type="match status" value="1"/>
</dbReference>
<evidence type="ECO:0000313" key="8">
    <source>
        <dbReference type="EnsemblMetazoa" id="GPAI000678-PA"/>
    </source>
</evidence>
<dbReference type="STRING" id="7398.A0A1A9Z135"/>
<proteinExistence type="inferred from homology"/>
<dbReference type="InterPro" id="IPR040758">
    <property type="entry name" value="PrmC_N"/>
</dbReference>
<dbReference type="NCBIfam" id="NF001859">
    <property type="entry name" value="PRK00591.1"/>
    <property type="match status" value="1"/>
</dbReference>
<keyword evidence="4" id="KW-0808">Transferase</keyword>
<dbReference type="Pfam" id="PF05175">
    <property type="entry name" value="MTS"/>
    <property type="match status" value="1"/>
</dbReference>
<dbReference type="NCBIfam" id="TIGR00536">
    <property type="entry name" value="hemK_fam"/>
    <property type="match status" value="1"/>
</dbReference>
<dbReference type="NCBIfam" id="TIGR03534">
    <property type="entry name" value="RF_mod_PrmC"/>
    <property type="match status" value="1"/>
</dbReference>
<dbReference type="FunFam" id="3.30.160.20:FF:000004">
    <property type="entry name" value="Peptide chain release factor 1"/>
    <property type="match status" value="1"/>
</dbReference>
<dbReference type="Gene3D" id="3.30.70.1660">
    <property type="match status" value="1"/>
</dbReference>
<feature type="domain" description="Prokaryotic-type class I peptide chain release factors" evidence="7">
    <location>
        <begin position="161"/>
        <end position="177"/>
    </location>
</feature>
<dbReference type="InterPro" id="IPR019874">
    <property type="entry name" value="RF_methyltr_PrmC"/>
</dbReference>
<evidence type="ECO:0000256" key="5">
    <source>
        <dbReference type="ARBA" id="ARBA00022691"/>
    </source>
</evidence>
<dbReference type="VEuPathDB" id="VectorBase:GPAI000678"/>
<evidence type="ECO:0000256" key="6">
    <source>
        <dbReference type="ARBA" id="ARBA00022917"/>
    </source>
</evidence>
<dbReference type="InterPro" id="IPR004556">
    <property type="entry name" value="HemK-like"/>
</dbReference>
<organism evidence="8 9">
    <name type="scientific">Glossina pallidipes</name>
    <name type="common">Tsetse fly</name>
    <dbReference type="NCBI Taxonomy" id="7398"/>
    <lineage>
        <taxon>Eukaryota</taxon>
        <taxon>Metazoa</taxon>
        <taxon>Ecdysozoa</taxon>
        <taxon>Arthropoda</taxon>
        <taxon>Hexapoda</taxon>
        <taxon>Insecta</taxon>
        <taxon>Pterygota</taxon>
        <taxon>Neoptera</taxon>
        <taxon>Endopterygota</taxon>
        <taxon>Diptera</taxon>
        <taxon>Brachycera</taxon>
        <taxon>Muscomorpha</taxon>
        <taxon>Hippoboscoidea</taxon>
        <taxon>Glossinidae</taxon>
        <taxon>Glossina</taxon>
    </lineage>
</organism>
<dbReference type="Pfam" id="PF17827">
    <property type="entry name" value="PrmC_N"/>
    <property type="match status" value="1"/>
</dbReference>
<dbReference type="GO" id="GO:0005737">
    <property type="term" value="C:cytoplasm"/>
    <property type="evidence" value="ECO:0007669"/>
    <property type="project" value="UniProtKB-ARBA"/>
</dbReference>
<accession>A0A1A9Z135</accession>
<dbReference type="Gene3D" id="3.40.50.150">
    <property type="entry name" value="Vaccinia Virus protein VP39"/>
    <property type="match status" value="1"/>
</dbReference>
<dbReference type="Pfam" id="PF03462">
    <property type="entry name" value="PCRF"/>
    <property type="match status" value="1"/>
</dbReference>
<dbReference type="InterPro" id="IPR002052">
    <property type="entry name" value="DNA_methylase_N6_adenine_CS"/>
</dbReference>
<dbReference type="Pfam" id="PF00472">
    <property type="entry name" value="RF-1"/>
    <property type="match status" value="1"/>
</dbReference>
<dbReference type="PROSITE" id="PS00092">
    <property type="entry name" value="N6_MTASE"/>
    <property type="match status" value="1"/>
</dbReference>
<dbReference type="SUPFAM" id="SSF53335">
    <property type="entry name" value="S-adenosyl-L-methionine-dependent methyltransferases"/>
    <property type="match status" value="1"/>
</dbReference>
<name>A0A1A9Z135_GLOPL</name>
<evidence type="ECO:0000313" key="9">
    <source>
        <dbReference type="Proteomes" id="UP000092445"/>
    </source>
</evidence>
<dbReference type="GO" id="GO:0008757">
    <property type="term" value="F:S-adenosylmethionine-dependent methyltransferase activity"/>
    <property type="evidence" value="ECO:0007669"/>
    <property type="project" value="UniProtKB-ARBA"/>
</dbReference>
<dbReference type="CDD" id="cd02440">
    <property type="entry name" value="AdoMet_MTases"/>
    <property type="match status" value="1"/>
</dbReference>
<dbReference type="SMART" id="SM00937">
    <property type="entry name" value="PCRF"/>
    <property type="match status" value="1"/>
</dbReference>
<dbReference type="Proteomes" id="UP000092445">
    <property type="component" value="Unassembled WGS sequence"/>
</dbReference>
<keyword evidence="3" id="KW-0489">Methyltransferase</keyword>
<dbReference type="EnsemblMetazoa" id="GPAI000678-RA">
    <property type="protein sequence ID" value="GPAI000678-PA"/>
    <property type="gene ID" value="GPAI000678"/>
</dbReference>
<dbReference type="GO" id="GO:0003747">
    <property type="term" value="F:translation release factor activity"/>
    <property type="evidence" value="ECO:0007669"/>
    <property type="project" value="InterPro"/>
</dbReference>
<keyword evidence="5" id="KW-0949">S-adenosyl-L-methionine</keyword>
<sequence>MLSNEELYSLVQDELNINYKKIKKIEKKIILFLAPQDTSSECNCFLEIRAGTGGGEAALFVKDLCRMYIRFSEIQSWKTEIIHSSHSEYGGYKEIIIKICNTKAYLKLQFESGGHRVQRIPATESQGRVHTSTCTVAVMPEMSELKLPEIKLSDLRIDTFRSSGAGGQHINTTDSAIRITHIPTNTVVECQDERSQHKNKSRAMSVLAARLQTNLLKNRKQNESQVRRNLLGTGDRSDRIRTYNFIQGRITDHRLNLTIYKLNDIMAEKDAEILLKYALNVDYVKIIAYGENNLTLMQYIFLNTLLFKRALGVPIAYLTHTCEFWSINLRIMSGVFIPRSDTECLVELALSLPLSKKANVLDLGSGSGAISLALGLEKPMWNIVGIDKNYKAVQISKQNSIKLKTKNVTFMQGNWKQLKKTTHYSMIVSNPPYIAKKDPHLFKGDLRFEPKSALISGLDGLKDIRTICKIAKNHLQQRGWLLIEHGFQQAHKVRKILLIEGYHLVCTHVDYGGNNRITQGMWIK</sequence>
<evidence type="ECO:0000256" key="2">
    <source>
        <dbReference type="ARBA" id="ARBA00022481"/>
    </source>
</evidence>
<dbReference type="InterPro" id="IPR005139">
    <property type="entry name" value="PCRF"/>
</dbReference>
<evidence type="ECO:0000256" key="1">
    <source>
        <dbReference type="ARBA" id="ARBA00010835"/>
    </source>
</evidence>
<dbReference type="FunFam" id="3.30.70.1660:FF:000002">
    <property type="entry name" value="Peptide chain release factor 1"/>
    <property type="match status" value="1"/>
</dbReference>
<dbReference type="InterPro" id="IPR000352">
    <property type="entry name" value="Pep_chain_release_fac_I"/>
</dbReference>
<reference evidence="9" key="1">
    <citation type="submission" date="2014-03" db="EMBL/GenBank/DDBJ databases">
        <authorList>
            <person name="Aksoy S."/>
            <person name="Warren W."/>
            <person name="Wilson R.K."/>
        </authorList>
    </citation>
    <scope>NUCLEOTIDE SEQUENCE [LARGE SCALE GENOMIC DNA]</scope>
    <source>
        <strain evidence="9">IAEA</strain>
    </source>
</reference>
<dbReference type="InterPro" id="IPR029063">
    <property type="entry name" value="SAM-dependent_MTases_sf"/>
</dbReference>
<dbReference type="InterPro" id="IPR045853">
    <property type="entry name" value="Pep_chain_release_fac_I_sf"/>
</dbReference>
<dbReference type="Gene3D" id="3.30.160.20">
    <property type="match status" value="1"/>
</dbReference>
<dbReference type="GO" id="GO:0008276">
    <property type="term" value="F:protein methyltransferase activity"/>
    <property type="evidence" value="ECO:0007669"/>
    <property type="project" value="InterPro"/>
</dbReference>
<dbReference type="FunFam" id="3.40.50.150:FF:000053">
    <property type="entry name" value="Release factor glutamine methyltransferase"/>
    <property type="match status" value="1"/>
</dbReference>
<keyword evidence="2" id="KW-0488">Methylation</keyword>
<dbReference type="InterPro" id="IPR007848">
    <property type="entry name" value="Small_mtfrase_dom"/>
</dbReference>
<keyword evidence="9" id="KW-1185">Reference proteome</keyword>
<evidence type="ECO:0000256" key="4">
    <source>
        <dbReference type="ARBA" id="ARBA00022679"/>
    </source>
</evidence>
<evidence type="ECO:0000256" key="3">
    <source>
        <dbReference type="ARBA" id="ARBA00022603"/>
    </source>
</evidence>
<dbReference type="PANTHER" id="PTHR43804">
    <property type="entry name" value="LD18447P"/>
    <property type="match status" value="1"/>
</dbReference>
<dbReference type="SUPFAM" id="SSF75620">
    <property type="entry name" value="Release factor"/>
    <property type="match status" value="1"/>
</dbReference>
<keyword evidence="6" id="KW-0648">Protein biosynthesis</keyword>
<dbReference type="GO" id="GO:0032259">
    <property type="term" value="P:methylation"/>
    <property type="evidence" value="ECO:0007669"/>
    <property type="project" value="UniProtKB-KW"/>
</dbReference>
<protein>
    <recommendedName>
        <fullName evidence="7">Prokaryotic-type class I peptide chain release factors domain-containing protein</fullName>
    </recommendedName>
</protein>
<dbReference type="PANTHER" id="PTHR43804:SF7">
    <property type="entry name" value="LD18447P"/>
    <property type="match status" value="1"/>
</dbReference>
<reference evidence="8" key="2">
    <citation type="submission" date="2020-05" db="UniProtKB">
        <authorList>
            <consortium name="EnsemblMetazoa"/>
        </authorList>
    </citation>
    <scope>IDENTIFICATION</scope>
    <source>
        <strain evidence="8">IAEA</strain>
    </source>
</reference>
<dbReference type="AlphaFoldDB" id="A0A1A9Z135"/>
<dbReference type="InterPro" id="IPR050057">
    <property type="entry name" value="Prokaryotic/Mito_RF"/>
</dbReference>